<feature type="domain" description="Helicase ATP-binding" evidence="6">
    <location>
        <begin position="1"/>
        <end position="116"/>
    </location>
</feature>
<dbReference type="PROSITE" id="PS51192">
    <property type="entry name" value="HELICASE_ATP_BIND_1"/>
    <property type="match status" value="1"/>
</dbReference>
<dbReference type="GO" id="GO:0005694">
    <property type="term" value="C:chromosome"/>
    <property type="evidence" value="ECO:0007669"/>
    <property type="project" value="TreeGrafter"/>
</dbReference>
<dbReference type="GO" id="GO:0043138">
    <property type="term" value="F:3'-5' DNA helicase activity"/>
    <property type="evidence" value="ECO:0007669"/>
    <property type="project" value="UniProtKB-EC"/>
</dbReference>
<keyword evidence="8" id="KW-1185">Reference proteome</keyword>
<dbReference type="OrthoDB" id="2499463at2759"/>
<comment type="catalytic activity">
    <reaction evidence="4">
        <text>Couples ATP hydrolysis with the unwinding of duplex DNA by translocating in the 3'-5' direction.</text>
        <dbReference type="EC" id="5.6.2.4"/>
    </reaction>
</comment>
<dbReference type="EMBL" id="KN881030">
    <property type="protein sequence ID" value="KIY61158.1"/>
    <property type="molecule type" value="Genomic_DNA"/>
</dbReference>
<dbReference type="InterPro" id="IPR014001">
    <property type="entry name" value="Helicase_ATP-bd"/>
</dbReference>
<comment type="similarity">
    <text evidence="1">Belongs to the helicase family. RecQ subfamily.</text>
</comment>
<keyword evidence="3" id="KW-0413">Isomerase</keyword>
<dbReference type="GO" id="GO:0003677">
    <property type="term" value="F:DNA binding"/>
    <property type="evidence" value="ECO:0007669"/>
    <property type="project" value="UniProtKB-KW"/>
</dbReference>
<evidence type="ECO:0000256" key="1">
    <source>
        <dbReference type="ARBA" id="ARBA00005446"/>
    </source>
</evidence>
<dbReference type="GO" id="GO:0006281">
    <property type="term" value="P:DNA repair"/>
    <property type="evidence" value="ECO:0007669"/>
    <property type="project" value="TreeGrafter"/>
</dbReference>
<name>A0A0D7AS22_9AGAR</name>
<evidence type="ECO:0000313" key="7">
    <source>
        <dbReference type="EMBL" id="KIY61158.1"/>
    </source>
</evidence>
<organism evidence="7 8">
    <name type="scientific">Cylindrobasidium torrendii FP15055 ss-10</name>
    <dbReference type="NCBI Taxonomy" id="1314674"/>
    <lineage>
        <taxon>Eukaryota</taxon>
        <taxon>Fungi</taxon>
        <taxon>Dikarya</taxon>
        <taxon>Basidiomycota</taxon>
        <taxon>Agaricomycotina</taxon>
        <taxon>Agaricomycetes</taxon>
        <taxon>Agaricomycetidae</taxon>
        <taxon>Agaricales</taxon>
        <taxon>Marasmiineae</taxon>
        <taxon>Physalacriaceae</taxon>
        <taxon>Cylindrobasidium</taxon>
    </lineage>
</organism>
<accession>A0A0D7AS22</accession>
<dbReference type="Gene3D" id="3.40.50.300">
    <property type="entry name" value="P-loop containing nucleotide triphosphate hydrolases"/>
    <property type="match status" value="1"/>
</dbReference>
<dbReference type="Pfam" id="PF00270">
    <property type="entry name" value="DEAD"/>
    <property type="match status" value="1"/>
</dbReference>
<dbReference type="InterPro" id="IPR011545">
    <property type="entry name" value="DEAD/DEAH_box_helicase_dom"/>
</dbReference>
<dbReference type="EC" id="5.6.2.4" evidence="5"/>
<protein>
    <recommendedName>
        <fullName evidence="5">DNA 3'-5' helicase</fullName>
        <ecNumber evidence="5">5.6.2.4</ecNumber>
    </recommendedName>
</protein>
<dbReference type="SUPFAM" id="SSF52540">
    <property type="entry name" value="P-loop containing nucleoside triphosphate hydrolases"/>
    <property type="match status" value="1"/>
</dbReference>
<dbReference type="STRING" id="1314674.A0A0D7AS22"/>
<evidence type="ECO:0000256" key="3">
    <source>
        <dbReference type="ARBA" id="ARBA00023235"/>
    </source>
</evidence>
<evidence type="ECO:0000256" key="4">
    <source>
        <dbReference type="ARBA" id="ARBA00034617"/>
    </source>
</evidence>
<evidence type="ECO:0000256" key="2">
    <source>
        <dbReference type="ARBA" id="ARBA00023125"/>
    </source>
</evidence>
<dbReference type="Proteomes" id="UP000054007">
    <property type="component" value="Unassembled WGS sequence"/>
</dbReference>
<evidence type="ECO:0000256" key="5">
    <source>
        <dbReference type="ARBA" id="ARBA00034808"/>
    </source>
</evidence>
<dbReference type="GO" id="GO:0009378">
    <property type="term" value="F:four-way junction helicase activity"/>
    <property type="evidence" value="ECO:0007669"/>
    <property type="project" value="TreeGrafter"/>
</dbReference>
<dbReference type="InterPro" id="IPR027417">
    <property type="entry name" value="P-loop_NTPase"/>
</dbReference>
<evidence type="ECO:0000313" key="8">
    <source>
        <dbReference type="Proteomes" id="UP000054007"/>
    </source>
</evidence>
<gene>
    <name evidence="7" type="ORF">CYLTODRAFT_363228</name>
</gene>
<sequence length="185" mass="20363">MGLSAVAVNGQSWSAELDKDIRARKYRAILAGPEMLQEHEPFRAAIREVMADIIALIVDEAHCISQWGGEFRPLCALLDRARSLLLTGVPVLAASATMTPTVRKEVMSKLNMSSDSCFFLGLGNDRPNIYTSVHRIKSTTDFEAHNDILHLDTVNDPRTLPKTIIFMDSPGQRSSVDATAIPETI</sequence>
<dbReference type="PANTHER" id="PTHR13710">
    <property type="entry name" value="DNA HELICASE RECQ FAMILY MEMBER"/>
    <property type="match status" value="1"/>
</dbReference>
<reference evidence="7 8" key="1">
    <citation type="journal article" date="2015" name="Fungal Genet. Biol.">
        <title>Evolution of novel wood decay mechanisms in Agaricales revealed by the genome sequences of Fistulina hepatica and Cylindrobasidium torrendii.</title>
        <authorList>
            <person name="Floudas D."/>
            <person name="Held B.W."/>
            <person name="Riley R."/>
            <person name="Nagy L.G."/>
            <person name="Koehler G."/>
            <person name="Ransdell A.S."/>
            <person name="Younus H."/>
            <person name="Chow J."/>
            <person name="Chiniquy J."/>
            <person name="Lipzen A."/>
            <person name="Tritt A."/>
            <person name="Sun H."/>
            <person name="Haridas S."/>
            <person name="LaButti K."/>
            <person name="Ohm R.A."/>
            <person name="Kues U."/>
            <person name="Blanchette R.A."/>
            <person name="Grigoriev I.V."/>
            <person name="Minto R.E."/>
            <person name="Hibbett D.S."/>
        </authorList>
    </citation>
    <scope>NUCLEOTIDE SEQUENCE [LARGE SCALE GENOMIC DNA]</scope>
    <source>
        <strain evidence="7 8">FP15055 ss-10</strain>
    </source>
</reference>
<proteinExistence type="inferred from homology"/>
<keyword evidence="2" id="KW-0238">DNA-binding</keyword>
<dbReference type="GO" id="GO:0006310">
    <property type="term" value="P:DNA recombination"/>
    <property type="evidence" value="ECO:0007669"/>
    <property type="project" value="TreeGrafter"/>
</dbReference>
<evidence type="ECO:0000259" key="6">
    <source>
        <dbReference type="PROSITE" id="PS51192"/>
    </source>
</evidence>
<dbReference type="AlphaFoldDB" id="A0A0D7AS22"/>
<dbReference type="PANTHER" id="PTHR13710:SF105">
    <property type="entry name" value="ATP-DEPENDENT DNA HELICASE Q1"/>
    <property type="match status" value="1"/>
</dbReference>
<dbReference type="GO" id="GO:0005524">
    <property type="term" value="F:ATP binding"/>
    <property type="evidence" value="ECO:0007669"/>
    <property type="project" value="InterPro"/>
</dbReference>
<dbReference type="GO" id="GO:0005737">
    <property type="term" value="C:cytoplasm"/>
    <property type="evidence" value="ECO:0007669"/>
    <property type="project" value="TreeGrafter"/>
</dbReference>